<protein>
    <submittedName>
        <fullName evidence="9">ATP synthase F0 subunit 8</fullName>
    </submittedName>
</protein>
<keyword evidence="3 7" id="KW-1133">Transmembrane helix</keyword>
<dbReference type="EMBL" id="EU237485">
    <property type="protein sequence ID" value="ABW83940.1"/>
    <property type="molecule type" value="Genomic_DNA"/>
</dbReference>
<organism evidence="9">
    <name type="scientific">Igernella notabilis</name>
    <dbReference type="NCBI Taxonomy" id="479643"/>
    <lineage>
        <taxon>Eukaryota</taxon>
        <taxon>Metazoa</taxon>
        <taxon>Porifera</taxon>
        <taxon>Demospongiae</taxon>
        <taxon>Keratosa</taxon>
        <taxon>Dendroceratida</taxon>
        <taxon>Dictyodendrillidae</taxon>
        <taxon>Igernella</taxon>
    </lineage>
</organism>
<evidence type="ECO:0000256" key="1">
    <source>
        <dbReference type="ARBA" id="ARBA00004325"/>
    </source>
</evidence>
<keyword evidence="5 7" id="KW-0472">Membrane</keyword>
<dbReference type="Pfam" id="PF02326">
    <property type="entry name" value="YMF19"/>
    <property type="match status" value="1"/>
</dbReference>
<gene>
    <name evidence="9" type="primary">atp8</name>
</gene>
<evidence type="ECO:0000256" key="4">
    <source>
        <dbReference type="ARBA" id="ARBA00023128"/>
    </source>
</evidence>
<keyword evidence="2 7" id="KW-0812">Transmembrane</keyword>
<sequence length="67" mass="7890">MPQLDAVSFLTQYFWTLGGLFLLFSMLILYFLPKTQKQIKPREFVETSLDQSNSSSHLNLFIKILKY</sequence>
<dbReference type="GO" id="GO:0031966">
    <property type="term" value="C:mitochondrial membrane"/>
    <property type="evidence" value="ECO:0007669"/>
    <property type="project" value="UniProtKB-SubCell"/>
</dbReference>
<evidence type="ECO:0000256" key="2">
    <source>
        <dbReference type="ARBA" id="ARBA00022692"/>
    </source>
</evidence>
<evidence type="ECO:0000256" key="7">
    <source>
        <dbReference type="SAM" id="Phobius"/>
    </source>
</evidence>
<comment type="subcellular location">
    <subcellularLocation>
        <location evidence="1">Mitochondrion membrane</location>
    </subcellularLocation>
</comment>
<reference evidence="9" key="1">
    <citation type="journal article" date="2008" name="Gene">
        <title>The mitochondrial genome of Hydra oligactis (Cnidaria, Hydrozoa) sheds new light on animal mtDNA evolution and cnidarian phylogeny.</title>
        <authorList>
            <person name="Kayal E."/>
            <person name="Lavrov D.V."/>
        </authorList>
    </citation>
    <scope>NUCLEOTIDE SEQUENCE</scope>
</reference>
<dbReference type="RefSeq" id="YP_001648660.1">
    <property type="nucleotide sequence ID" value="NC_010216.1"/>
</dbReference>
<feature type="domain" description="ATP synthase YMF19-like N-terminal" evidence="8">
    <location>
        <begin position="2"/>
        <end position="55"/>
    </location>
</feature>
<geneLocation type="mitochondrion" evidence="9"/>
<keyword evidence="4 9" id="KW-0496">Mitochondrion</keyword>
<dbReference type="GO" id="GO:0006754">
    <property type="term" value="P:ATP biosynthetic process"/>
    <property type="evidence" value="ECO:0007669"/>
    <property type="project" value="UniProtKB-KW"/>
</dbReference>
<evidence type="ECO:0000256" key="3">
    <source>
        <dbReference type="ARBA" id="ARBA00022989"/>
    </source>
</evidence>
<proteinExistence type="predicted"/>
<dbReference type="InterPro" id="IPR003319">
    <property type="entry name" value="YMF19-like_N"/>
</dbReference>
<evidence type="ECO:0000256" key="6">
    <source>
        <dbReference type="ARBA" id="ARBA00023310"/>
    </source>
</evidence>
<name>I6LIQ9_9METZ</name>
<dbReference type="GeneID" id="5846945"/>
<evidence type="ECO:0000256" key="5">
    <source>
        <dbReference type="ARBA" id="ARBA00023136"/>
    </source>
</evidence>
<evidence type="ECO:0000259" key="8">
    <source>
        <dbReference type="Pfam" id="PF02326"/>
    </source>
</evidence>
<dbReference type="AlphaFoldDB" id="I6LIQ9"/>
<evidence type="ECO:0000313" key="9">
    <source>
        <dbReference type="EMBL" id="ABW83940.1"/>
    </source>
</evidence>
<keyword evidence="6" id="KW-0066">ATP synthesis</keyword>
<accession>I6LIQ9</accession>
<feature type="transmembrane region" description="Helical" evidence="7">
    <location>
        <begin position="12"/>
        <end position="32"/>
    </location>
</feature>